<organism evidence="1">
    <name type="scientific">marine metagenome</name>
    <dbReference type="NCBI Taxonomy" id="408172"/>
    <lineage>
        <taxon>unclassified sequences</taxon>
        <taxon>metagenomes</taxon>
        <taxon>ecological metagenomes</taxon>
    </lineage>
</organism>
<gene>
    <name evidence="1" type="ORF">METZ01_LOCUS247927</name>
</gene>
<dbReference type="AlphaFoldDB" id="A0A382I857"/>
<protein>
    <submittedName>
        <fullName evidence="1">Uncharacterized protein</fullName>
    </submittedName>
</protein>
<sequence>MINPISKIDAVRSLFGRDSYDVCRGDGYVKWKDGHTTTAEETAQIDAEETRLQAVYDSQAYARSRKTEYPTIEECVHAILDDDLTALQVKRQAVKDKYPKE</sequence>
<name>A0A382I857_9ZZZZ</name>
<reference evidence="1" key="1">
    <citation type="submission" date="2018-05" db="EMBL/GenBank/DDBJ databases">
        <authorList>
            <person name="Lanie J.A."/>
            <person name="Ng W.-L."/>
            <person name="Kazmierczak K.M."/>
            <person name="Andrzejewski T.M."/>
            <person name="Davidsen T.M."/>
            <person name="Wayne K.J."/>
            <person name="Tettelin H."/>
            <person name="Glass J.I."/>
            <person name="Rusch D."/>
            <person name="Podicherti R."/>
            <person name="Tsui H.-C.T."/>
            <person name="Winkler M.E."/>
        </authorList>
    </citation>
    <scope>NUCLEOTIDE SEQUENCE</scope>
</reference>
<accession>A0A382I857</accession>
<evidence type="ECO:0000313" key="1">
    <source>
        <dbReference type="EMBL" id="SVB95073.1"/>
    </source>
</evidence>
<proteinExistence type="predicted"/>
<dbReference type="EMBL" id="UINC01065423">
    <property type="protein sequence ID" value="SVB95073.1"/>
    <property type="molecule type" value="Genomic_DNA"/>
</dbReference>